<proteinExistence type="predicted"/>
<dbReference type="InterPro" id="IPR051199">
    <property type="entry name" value="LPS_LOS_Heptosyltrfase"/>
</dbReference>
<feature type="compositionally biased region" description="Polar residues" evidence="3">
    <location>
        <begin position="12"/>
        <end position="23"/>
    </location>
</feature>
<reference evidence="5" key="1">
    <citation type="journal article" date="2019" name="Int. J. Syst. Evol. Microbiol.">
        <title>The Global Catalogue of Microorganisms (GCM) 10K type strain sequencing project: providing services to taxonomists for standard genome sequencing and annotation.</title>
        <authorList>
            <consortium name="The Broad Institute Genomics Platform"/>
            <consortium name="The Broad Institute Genome Sequencing Center for Infectious Disease"/>
            <person name="Wu L."/>
            <person name="Ma J."/>
        </authorList>
    </citation>
    <scope>NUCLEOTIDE SEQUENCE [LARGE SCALE GENOMIC DNA]</scope>
    <source>
        <strain evidence="5">CGMCC 4.7132</strain>
    </source>
</reference>
<protein>
    <submittedName>
        <fullName evidence="4">Glycosyltransferase family 9 protein</fullName>
    </submittedName>
</protein>
<dbReference type="Gene3D" id="3.40.50.2000">
    <property type="entry name" value="Glycogen Phosphorylase B"/>
    <property type="match status" value="2"/>
</dbReference>
<keyword evidence="2" id="KW-0808">Transferase</keyword>
<feature type="compositionally biased region" description="Low complexity" evidence="3">
    <location>
        <begin position="39"/>
        <end position="86"/>
    </location>
</feature>
<dbReference type="SUPFAM" id="SSF53756">
    <property type="entry name" value="UDP-Glycosyltransferase/glycogen phosphorylase"/>
    <property type="match status" value="1"/>
</dbReference>
<sequence>MALNRTPPNRAAPNQTAPNQTALNRAAPELAARNQTAPNQAAVNRAASNQAASNQAASNPAAADLAASNQAAVNRAAPNRAGRPAVLRGRPGFRGRSASRERPVVRGRPVLLVLRALGLGDLLTAVPALRGLRRAFPGHRLVLALPAALDGLVPLIGAVDETLDVTGPGPVPLDRPDIAVNLHGRGPQSTAALSRTDPGRLLAHAHPDFLSLPGPPWRPSMHEVDRWCELLRWYGIPAQPADLRLDPAGLLPGPAAPRPAAARPGADATPGPDPAGLAHGPGKVVVVHPGAASPARRWPAERFAEVAAALEHAGHRVIVTGNAAERSLAFRVGTLAGLPAERVVAGRTDMRGLARLVANAGAVVCGDTGVAHLATAFATPSVVLFGPAAPAQWGPPPTGRHVALWAGRHGDPHGNRPDPGLMEIGVEAVLDAAVNLLGVSVR</sequence>
<evidence type="ECO:0000313" key="5">
    <source>
        <dbReference type="Proteomes" id="UP001596004"/>
    </source>
</evidence>
<dbReference type="InterPro" id="IPR002201">
    <property type="entry name" value="Glyco_trans_9"/>
</dbReference>
<name>A0ABV9CNQ1_9ACTN</name>
<dbReference type="Pfam" id="PF01075">
    <property type="entry name" value="Glyco_transf_9"/>
    <property type="match status" value="1"/>
</dbReference>
<keyword evidence="5" id="KW-1185">Reference proteome</keyword>
<gene>
    <name evidence="4" type="ORF">ACFO60_24560</name>
</gene>
<accession>A0ABV9CNQ1</accession>
<organism evidence="4 5">
    <name type="scientific">Sphaerisporangium dianthi</name>
    <dbReference type="NCBI Taxonomy" id="1436120"/>
    <lineage>
        <taxon>Bacteria</taxon>
        <taxon>Bacillati</taxon>
        <taxon>Actinomycetota</taxon>
        <taxon>Actinomycetes</taxon>
        <taxon>Streptosporangiales</taxon>
        <taxon>Streptosporangiaceae</taxon>
        <taxon>Sphaerisporangium</taxon>
    </lineage>
</organism>
<evidence type="ECO:0000256" key="2">
    <source>
        <dbReference type="ARBA" id="ARBA00022679"/>
    </source>
</evidence>
<feature type="region of interest" description="Disordered" evidence="3">
    <location>
        <begin position="1"/>
        <end position="101"/>
    </location>
</feature>
<dbReference type="Proteomes" id="UP001596004">
    <property type="component" value="Unassembled WGS sequence"/>
</dbReference>
<feature type="region of interest" description="Disordered" evidence="3">
    <location>
        <begin position="248"/>
        <end position="281"/>
    </location>
</feature>
<dbReference type="PANTHER" id="PTHR30160">
    <property type="entry name" value="TETRAACYLDISACCHARIDE 4'-KINASE-RELATED"/>
    <property type="match status" value="1"/>
</dbReference>
<dbReference type="CDD" id="cd03789">
    <property type="entry name" value="GT9_LPS_heptosyltransferase"/>
    <property type="match status" value="1"/>
</dbReference>
<evidence type="ECO:0000256" key="1">
    <source>
        <dbReference type="ARBA" id="ARBA00022676"/>
    </source>
</evidence>
<keyword evidence="1" id="KW-0328">Glycosyltransferase</keyword>
<evidence type="ECO:0000313" key="4">
    <source>
        <dbReference type="EMBL" id="MFC4533948.1"/>
    </source>
</evidence>
<dbReference type="PANTHER" id="PTHR30160:SF1">
    <property type="entry name" value="LIPOPOLYSACCHARIDE 1,2-N-ACETYLGLUCOSAMINETRANSFERASE-RELATED"/>
    <property type="match status" value="1"/>
</dbReference>
<evidence type="ECO:0000256" key="3">
    <source>
        <dbReference type="SAM" id="MobiDB-lite"/>
    </source>
</evidence>
<comment type="caution">
    <text evidence="4">The sequence shown here is derived from an EMBL/GenBank/DDBJ whole genome shotgun (WGS) entry which is preliminary data.</text>
</comment>
<dbReference type="EMBL" id="JBHSFP010000018">
    <property type="protein sequence ID" value="MFC4533948.1"/>
    <property type="molecule type" value="Genomic_DNA"/>
</dbReference>
<dbReference type="RefSeq" id="WP_380843879.1">
    <property type="nucleotide sequence ID" value="NZ_JBHSFP010000018.1"/>
</dbReference>